<gene>
    <name evidence="2" type="ORF">F7O44_25405</name>
</gene>
<dbReference type="EMBL" id="WLZY01000012">
    <property type="protein sequence ID" value="NDL60418.1"/>
    <property type="molecule type" value="Genomic_DNA"/>
</dbReference>
<keyword evidence="3" id="KW-1185">Reference proteome</keyword>
<evidence type="ECO:0000313" key="3">
    <source>
        <dbReference type="Proteomes" id="UP000460435"/>
    </source>
</evidence>
<dbReference type="AlphaFoldDB" id="A0A7K3MDE2"/>
<accession>A0A7K3MDE2</accession>
<dbReference type="Proteomes" id="UP000460435">
    <property type="component" value="Unassembled WGS sequence"/>
</dbReference>
<dbReference type="RefSeq" id="WP_162453139.1">
    <property type="nucleotide sequence ID" value="NZ_WLZY01000012.1"/>
</dbReference>
<sequence>MTNQQPAGDDPGTERRTDATSAQLSALALVRLAIRDEPARLSVDLLTNDAGKYDVDVIHELVRLSATLTQALADVTGVEVEQMLDELISHVIHDDPGR</sequence>
<reference evidence="2 3" key="1">
    <citation type="submission" date="2019-11" db="EMBL/GenBank/DDBJ databases">
        <authorList>
            <person name="Li X.-J."/>
            <person name="Feng X.-M."/>
        </authorList>
    </citation>
    <scope>NUCLEOTIDE SEQUENCE [LARGE SCALE GENOMIC DNA]</scope>
    <source>
        <strain evidence="2 3">XMNu-373</strain>
    </source>
</reference>
<protein>
    <submittedName>
        <fullName evidence="2">Uncharacterized protein</fullName>
    </submittedName>
</protein>
<evidence type="ECO:0000256" key="1">
    <source>
        <dbReference type="SAM" id="MobiDB-lite"/>
    </source>
</evidence>
<feature type="region of interest" description="Disordered" evidence="1">
    <location>
        <begin position="1"/>
        <end position="20"/>
    </location>
</feature>
<comment type="caution">
    <text evidence="2">The sequence shown here is derived from an EMBL/GenBank/DDBJ whole genome shotgun (WGS) entry which is preliminary data.</text>
</comment>
<evidence type="ECO:0000313" key="2">
    <source>
        <dbReference type="EMBL" id="NDL60418.1"/>
    </source>
</evidence>
<organism evidence="2 3">
    <name type="scientific">Phytoactinopolyspora mesophila</name>
    <dbReference type="NCBI Taxonomy" id="2650750"/>
    <lineage>
        <taxon>Bacteria</taxon>
        <taxon>Bacillati</taxon>
        <taxon>Actinomycetota</taxon>
        <taxon>Actinomycetes</taxon>
        <taxon>Jiangellales</taxon>
        <taxon>Jiangellaceae</taxon>
        <taxon>Phytoactinopolyspora</taxon>
    </lineage>
</organism>
<proteinExistence type="predicted"/>
<name>A0A7K3MDE2_9ACTN</name>